<dbReference type="Pfam" id="PF00728">
    <property type="entry name" value="Glyco_hydro_20"/>
    <property type="match status" value="1"/>
</dbReference>
<dbReference type="PRINTS" id="PR00738">
    <property type="entry name" value="GLHYDRLASE20"/>
</dbReference>
<dbReference type="Gene3D" id="3.30.379.10">
    <property type="entry name" value="Chitobiase/beta-hexosaminidase domain 2-like"/>
    <property type="match status" value="1"/>
</dbReference>
<comment type="catalytic activity">
    <reaction evidence="1">
        <text>Hydrolysis of terminal non-reducing N-acetyl-D-hexosamine residues in N-acetyl-beta-D-hexosaminides.</text>
        <dbReference type="EC" id="3.2.1.52"/>
    </reaction>
</comment>
<evidence type="ECO:0000256" key="1">
    <source>
        <dbReference type="ARBA" id="ARBA00001231"/>
    </source>
</evidence>
<dbReference type="GO" id="GO:0016020">
    <property type="term" value="C:membrane"/>
    <property type="evidence" value="ECO:0007669"/>
    <property type="project" value="TreeGrafter"/>
</dbReference>
<dbReference type="Gene3D" id="3.20.20.80">
    <property type="entry name" value="Glycosidases"/>
    <property type="match status" value="1"/>
</dbReference>
<dbReference type="InterPro" id="IPR029018">
    <property type="entry name" value="Hex-like_dom2"/>
</dbReference>
<dbReference type="PANTHER" id="PTHR22600:SF57">
    <property type="entry name" value="BETA-N-ACETYLHEXOSAMINIDASE"/>
    <property type="match status" value="1"/>
</dbReference>
<dbReference type="InterPro" id="IPR015882">
    <property type="entry name" value="HEX_bac_N"/>
</dbReference>
<name>A0A0F9SXT5_9ZZZZ</name>
<dbReference type="CDD" id="cd06565">
    <property type="entry name" value="GH20_GcnA-like"/>
    <property type="match status" value="1"/>
</dbReference>
<sequence length="604" mass="68194">MLDFIPQPKKVTEATGLYAVPQKMTVGVCGWQFRPAAAELLTLLGVRGEVTICGKGLGDDATIQLNAKLQPEGYRLTVSQTGLKLEAHDARAAAHGLRTLAQIVQQSPKGKLPCVKIDDWPDFVDRGVYYDVARGRVPTLDSFKKQIDMLAAAKINHLQYYIEHTFRFRRHPDIGKGAGPLTADNILELDAYALERHVELVPSLSSFGHLAPVLSLPKYRHLAECGADGNYWSLAPALEESYQFLKELYDEFLPCFSSKKFNMCCDEVWDLGNGQSAALAKKLGKGPLYLRHIKRCRALAAKHGKKVMMWGDIVRDYPELVPEIPKDITMLDWAYGRDVKFNRVKDFSATGLDTYVCPSVNGYGCLFPRLWESAVNIAGWAKAGKRYGAIGVLNTDWGDGGHFNFTECAYPGYLFGAEQSWNINADSKSFWRRFCKLILNIESKEFLDAFMELGDLAQPGFWCWMLLYIDPGDTMFAYHKTVVSWGRNGKIIEKKQSITAADGRRCGPRFRNISRVLAKYAAKPGTDPHKLLAYWIYSVDTMAVAADKLAMFGHRGKDTPAKRKALKADYRKLMRRFEKLWMARNRRSEIRITLDNLRSRMKAL</sequence>
<dbReference type="Pfam" id="PF02838">
    <property type="entry name" value="Glyco_hydro_20b"/>
    <property type="match status" value="1"/>
</dbReference>
<proteinExistence type="inferred from homology"/>
<evidence type="ECO:0000256" key="5">
    <source>
        <dbReference type="ARBA" id="ARBA00023295"/>
    </source>
</evidence>
<keyword evidence="4" id="KW-0378">Hydrolase</keyword>
<dbReference type="EMBL" id="LAZR01000338">
    <property type="protein sequence ID" value="KKN73730.1"/>
    <property type="molecule type" value="Genomic_DNA"/>
</dbReference>
<dbReference type="AlphaFoldDB" id="A0A0F9SXT5"/>
<evidence type="ECO:0000259" key="7">
    <source>
        <dbReference type="Pfam" id="PF02838"/>
    </source>
</evidence>
<evidence type="ECO:0000313" key="8">
    <source>
        <dbReference type="EMBL" id="KKN73730.1"/>
    </source>
</evidence>
<organism evidence="8">
    <name type="scientific">marine sediment metagenome</name>
    <dbReference type="NCBI Taxonomy" id="412755"/>
    <lineage>
        <taxon>unclassified sequences</taxon>
        <taxon>metagenomes</taxon>
        <taxon>ecological metagenomes</taxon>
    </lineage>
</organism>
<dbReference type="SUPFAM" id="SSF55545">
    <property type="entry name" value="beta-N-acetylhexosaminidase-like domain"/>
    <property type="match status" value="1"/>
</dbReference>
<evidence type="ECO:0000259" key="6">
    <source>
        <dbReference type="Pfam" id="PF00728"/>
    </source>
</evidence>
<dbReference type="InterPro" id="IPR015883">
    <property type="entry name" value="Glyco_hydro_20_cat"/>
</dbReference>
<dbReference type="GO" id="GO:0004563">
    <property type="term" value="F:beta-N-acetylhexosaminidase activity"/>
    <property type="evidence" value="ECO:0007669"/>
    <property type="project" value="UniProtKB-EC"/>
</dbReference>
<comment type="similarity">
    <text evidence="2">Belongs to the glycosyl hydrolase 20 family.</text>
</comment>
<feature type="domain" description="Glycoside hydrolase family 20 catalytic" evidence="6">
    <location>
        <begin position="126"/>
        <end position="358"/>
    </location>
</feature>
<reference evidence="8" key="1">
    <citation type="journal article" date="2015" name="Nature">
        <title>Complex archaea that bridge the gap between prokaryotes and eukaryotes.</title>
        <authorList>
            <person name="Spang A."/>
            <person name="Saw J.H."/>
            <person name="Jorgensen S.L."/>
            <person name="Zaremba-Niedzwiedzka K."/>
            <person name="Martijn J."/>
            <person name="Lind A.E."/>
            <person name="van Eijk R."/>
            <person name="Schleper C."/>
            <person name="Guy L."/>
            <person name="Ettema T.J."/>
        </authorList>
    </citation>
    <scope>NUCLEOTIDE SEQUENCE</scope>
</reference>
<evidence type="ECO:0000256" key="3">
    <source>
        <dbReference type="ARBA" id="ARBA00012663"/>
    </source>
</evidence>
<gene>
    <name evidence="8" type="ORF">LCGC14_0397760</name>
</gene>
<dbReference type="GO" id="GO:0005975">
    <property type="term" value="P:carbohydrate metabolic process"/>
    <property type="evidence" value="ECO:0007669"/>
    <property type="project" value="InterPro"/>
</dbReference>
<accession>A0A0F9SXT5</accession>
<dbReference type="InterPro" id="IPR025705">
    <property type="entry name" value="Beta_hexosaminidase_sua/sub"/>
</dbReference>
<keyword evidence="5" id="KW-0326">Glycosidase</keyword>
<dbReference type="PANTHER" id="PTHR22600">
    <property type="entry name" value="BETA-HEXOSAMINIDASE"/>
    <property type="match status" value="1"/>
</dbReference>
<comment type="caution">
    <text evidence="8">The sequence shown here is derived from an EMBL/GenBank/DDBJ whole genome shotgun (WGS) entry which is preliminary data.</text>
</comment>
<protein>
    <recommendedName>
        <fullName evidence="3">beta-N-acetylhexosaminidase</fullName>
        <ecNumber evidence="3">3.2.1.52</ecNumber>
    </recommendedName>
</protein>
<dbReference type="EC" id="3.2.1.52" evidence="3"/>
<evidence type="ECO:0000256" key="2">
    <source>
        <dbReference type="ARBA" id="ARBA00006285"/>
    </source>
</evidence>
<dbReference type="InterPro" id="IPR017853">
    <property type="entry name" value="GH"/>
</dbReference>
<dbReference type="SUPFAM" id="SSF51445">
    <property type="entry name" value="(Trans)glycosidases"/>
    <property type="match status" value="1"/>
</dbReference>
<feature type="domain" description="Beta-hexosaminidase bacterial type N-terminal" evidence="7">
    <location>
        <begin position="5"/>
        <end position="120"/>
    </location>
</feature>
<evidence type="ECO:0000256" key="4">
    <source>
        <dbReference type="ARBA" id="ARBA00022801"/>
    </source>
</evidence>
<dbReference type="GO" id="GO:0030203">
    <property type="term" value="P:glycosaminoglycan metabolic process"/>
    <property type="evidence" value="ECO:0007669"/>
    <property type="project" value="TreeGrafter"/>
</dbReference>